<reference evidence="3" key="1">
    <citation type="submission" date="2024-04" db="EMBL/GenBank/DDBJ databases">
        <title>Salinicola lusitanus LLJ914,a marine bacterium isolated from the Okinawa Trough.</title>
        <authorList>
            <person name="Li J."/>
        </authorList>
    </citation>
    <scope>NUCLEOTIDE SEQUENCE [LARGE SCALE GENOMIC DNA]</scope>
</reference>
<name>A0AAW0PKS1_9GOBI</name>
<accession>A0AAW0PKS1</accession>
<feature type="compositionally biased region" description="Low complexity" evidence="1">
    <location>
        <begin position="246"/>
        <end position="260"/>
    </location>
</feature>
<feature type="region of interest" description="Disordered" evidence="1">
    <location>
        <begin position="134"/>
        <end position="276"/>
    </location>
</feature>
<keyword evidence="3" id="KW-1185">Reference proteome</keyword>
<sequence>MSASALSPDQTQSFSPETSGEKTMKMPETPEYVVYTDSELDMVRNEYFLLLRNGKAKDFNMSKELNCRLVRNTVTSMVAILRASALGKEVNYPSKLEIKAMSKKVVDYYPMLRDADPHMPYVTVYTKMFKRLQNMRSPRKRQGPMPQRGKAKKTLFNSNNSDNGTEGDVSGYTSGEMSATPSDFGSGSCGSTIPVDSDDLSESSQNAVPPLMRSPSLVPPATSPSGSSTRPVTSPATPPVPPLMRPPSLVSPSTSTSGSSARPVTSPATPPDEDSLKMQARHYRTLRNMYKKPNAKPNPDDVVQLLNLEFKARRAFIDADVTREEERPSRIFEAYPCFKEIRHAMDELGRIVDANDNKFVEGMKARWSTFCSKAQFFGIWKKALKPPLPLDVRGVDFTILLLNTLPSLFPSPAQPPKRLGNASEALLHILKQGDDPTLYLKKRPLSSPVLLFDGTTCIIAVGDFPVTTLQKDEFCDGLLVLMAYYYTLHLTYPKNICAEYGLETPRSKWETPPKVVENDRAKILWDFQIQTDRMVMANQPDIVVVDKEQRRVVVVDVAIPSDGNIRRKEHEKLEKYQGLREELEKAWKVKATVVPVVIGALGAVTPNWMSGYNISLDLHPTSQSRKVQS</sequence>
<dbReference type="PANTHER" id="PTHR35450:SF2">
    <property type="entry name" value="REVERSE TRANSCRIPTASE DOMAIN-CONTAINING PROTEIN"/>
    <property type="match status" value="1"/>
</dbReference>
<feature type="compositionally biased region" description="Polar residues" evidence="1">
    <location>
        <begin position="171"/>
        <end position="191"/>
    </location>
</feature>
<evidence type="ECO:0000256" key="1">
    <source>
        <dbReference type="SAM" id="MobiDB-lite"/>
    </source>
</evidence>
<feature type="region of interest" description="Disordered" evidence="1">
    <location>
        <begin position="1"/>
        <end position="27"/>
    </location>
</feature>
<protein>
    <submittedName>
        <fullName evidence="2">Uncharacterized protein</fullName>
    </submittedName>
</protein>
<dbReference type="Proteomes" id="UP001460270">
    <property type="component" value="Unassembled WGS sequence"/>
</dbReference>
<feature type="compositionally biased region" description="Polar residues" evidence="1">
    <location>
        <begin position="1"/>
        <end position="18"/>
    </location>
</feature>
<feature type="compositionally biased region" description="Pro residues" evidence="1">
    <location>
        <begin position="236"/>
        <end position="245"/>
    </location>
</feature>
<organism evidence="2 3">
    <name type="scientific">Mugilogobius chulae</name>
    <name type="common">yellowstripe goby</name>
    <dbReference type="NCBI Taxonomy" id="88201"/>
    <lineage>
        <taxon>Eukaryota</taxon>
        <taxon>Metazoa</taxon>
        <taxon>Chordata</taxon>
        <taxon>Craniata</taxon>
        <taxon>Vertebrata</taxon>
        <taxon>Euteleostomi</taxon>
        <taxon>Actinopterygii</taxon>
        <taxon>Neopterygii</taxon>
        <taxon>Teleostei</taxon>
        <taxon>Neoteleostei</taxon>
        <taxon>Acanthomorphata</taxon>
        <taxon>Gobiaria</taxon>
        <taxon>Gobiiformes</taxon>
        <taxon>Gobioidei</taxon>
        <taxon>Gobiidae</taxon>
        <taxon>Gobionellinae</taxon>
        <taxon>Mugilogobius</taxon>
    </lineage>
</organism>
<evidence type="ECO:0000313" key="3">
    <source>
        <dbReference type="Proteomes" id="UP001460270"/>
    </source>
</evidence>
<comment type="caution">
    <text evidence="2">The sequence shown here is derived from an EMBL/GenBank/DDBJ whole genome shotgun (WGS) entry which is preliminary data.</text>
</comment>
<feature type="compositionally biased region" description="Polar residues" evidence="1">
    <location>
        <begin position="155"/>
        <end position="164"/>
    </location>
</feature>
<proteinExistence type="predicted"/>
<evidence type="ECO:0000313" key="2">
    <source>
        <dbReference type="EMBL" id="KAK7922618.1"/>
    </source>
</evidence>
<dbReference type="PANTHER" id="PTHR35450">
    <property type="entry name" value="REVERSE TRANSCRIPTASE DOMAIN-CONTAINING PROTEIN"/>
    <property type="match status" value="1"/>
</dbReference>
<dbReference type="EMBL" id="JBBPFD010000006">
    <property type="protein sequence ID" value="KAK7922618.1"/>
    <property type="molecule type" value="Genomic_DNA"/>
</dbReference>
<dbReference type="AlphaFoldDB" id="A0AAW0PKS1"/>
<gene>
    <name evidence="2" type="ORF">WMY93_009520</name>
</gene>